<keyword evidence="1" id="KW-0812">Transmembrane</keyword>
<sequence>MYLRADIILDRLRTGIWPLPAVMMLGGGLLFRGAMWADQGGLSHTLLPAWWVHGGSVEDARSLMSTLVAAMITMASLVFSITVVTLTLAASQYGSRLVRSYVRDRRTHFTLGLFAMTILYGLLALKVVGAGPQAGLAPGEPPHLTVTLGVVLGVVCVLAMLVFLHTIAHAIVADEVIRRVAAELEASIATLSPDGMAPGPPPGPEPPAPHLVLSRQEGYVEAVRYHELLARTTAEDGFVRLSVLAGQFVARGDAIARYARPGGPSEAFATTVARLVLIGPERTPVQDLAYSLRHLVDVALRALSPALNDENTAIVVIDRLRGALSRLLRKRLPSGYYVDAQGTPRVQGPRYTHQDHIQHAIEAIRRPAAAHPRVVVAAIDALALLVPHAADAPMRHFLLGQAERVAEAGLQAAADAVEREAIEAALSRARKACGEGIRSGARTAG</sequence>
<dbReference type="EMBL" id="SMLL01000001">
    <property type="protein sequence ID" value="TFZ04347.1"/>
    <property type="molecule type" value="Genomic_DNA"/>
</dbReference>
<feature type="transmembrane region" description="Helical" evidence="1">
    <location>
        <begin position="12"/>
        <end position="31"/>
    </location>
</feature>
<accession>A0A4Z0BYD3</accession>
<keyword evidence="3" id="KW-1185">Reference proteome</keyword>
<feature type="transmembrane region" description="Helical" evidence="1">
    <location>
        <begin position="109"/>
        <end position="128"/>
    </location>
</feature>
<evidence type="ECO:0000256" key="1">
    <source>
        <dbReference type="SAM" id="Phobius"/>
    </source>
</evidence>
<dbReference type="Pfam" id="PF10011">
    <property type="entry name" value="DUF2254"/>
    <property type="match status" value="1"/>
</dbReference>
<evidence type="ECO:0000313" key="3">
    <source>
        <dbReference type="Proteomes" id="UP000297564"/>
    </source>
</evidence>
<keyword evidence="1" id="KW-0472">Membrane</keyword>
<feature type="transmembrane region" description="Helical" evidence="1">
    <location>
        <begin position="67"/>
        <end position="89"/>
    </location>
</feature>
<organism evidence="2 3">
    <name type="scientific">Ramlibacter rhizophilus</name>
    <dbReference type="NCBI Taxonomy" id="1781167"/>
    <lineage>
        <taxon>Bacteria</taxon>
        <taxon>Pseudomonadati</taxon>
        <taxon>Pseudomonadota</taxon>
        <taxon>Betaproteobacteria</taxon>
        <taxon>Burkholderiales</taxon>
        <taxon>Comamonadaceae</taxon>
        <taxon>Ramlibacter</taxon>
    </lineage>
</organism>
<dbReference type="InterPro" id="IPR018723">
    <property type="entry name" value="DUF2254_membrane"/>
</dbReference>
<protein>
    <submittedName>
        <fullName evidence="2">DUF2254 domain-containing protein</fullName>
    </submittedName>
</protein>
<dbReference type="OrthoDB" id="2955631at2"/>
<evidence type="ECO:0000313" key="2">
    <source>
        <dbReference type="EMBL" id="TFZ04347.1"/>
    </source>
</evidence>
<comment type="caution">
    <text evidence="2">The sequence shown here is derived from an EMBL/GenBank/DDBJ whole genome shotgun (WGS) entry which is preliminary data.</text>
</comment>
<keyword evidence="1" id="KW-1133">Transmembrane helix</keyword>
<dbReference type="Proteomes" id="UP000297564">
    <property type="component" value="Unassembled WGS sequence"/>
</dbReference>
<proteinExistence type="predicted"/>
<gene>
    <name evidence="2" type="ORF">EZ242_00885</name>
</gene>
<feature type="transmembrane region" description="Helical" evidence="1">
    <location>
        <begin position="148"/>
        <end position="172"/>
    </location>
</feature>
<name>A0A4Z0BYD3_9BURK</name>
<dbReference type="RefSeq" id="WP_135283229.1">
    <property type="nucleotide sequence ID" value="NZ_SMLL01000001.1"/>
</dbReference>
<dbReference type="AlphaFoldDB" id="A0A4Z0BYD3"/>
<reference evidence="2 3" key="1">
    <citation type="submission" date="2019-03" db="EMBL/GenBank/DDBJ databases">
        <title>Ramlibacter rhizophilus CCTCC AB2015357, whole genome shotgun sequence.</title>
        <authorList>
            <person name="Zhang X."/>
            <person name="Feng G."/>
            <person name="Zhu H."/>
        </authorList>
    </citation>
    <scope>NUCLEOTIDE SEQUENCE [LARGE SCALE GENOMIC DNA]</scope>
    <source>
        <strain evidence="2 3">CCTCC AB2015357</strain>
    </source>
</reference>